<dbReference type="Gene3D" id="3.40.50.150">
    <property type="entry name" value="Vaccinia Virus protein VP39"/>
    <property type="match status" value="1"/>
</dbReference>
<protein>
    <recommendedName>
        <fullName evidence="3">Methyltransferase type 11 domain-containing protein</fullName>
    </recommendedName>
</protein>
<proteinExistence type="predicted"/>
<evidence type="ECO:0000313" key="2">
    <source>
        <dbReference type="Proteomes" id="UP000507222"/>
    </source>
</evidence>
<reference evidence="1 2" key="1">
    <citation type="submission" date="2020-05" db="EMBL/GenBank/DDBJ databases">
        <authorList>
            <person name="Campoy J."/>
            <person name="Schneeberger K."/>
            <person name="Spophaly S."/>
        </authorList>
    </citation>
    <scope>NUCLEOTIDE SEQUENCE [LARGE SCALE GENOMIC DNA]</scope>
    <source>
        <strain evidence="1">PruArmRojPasFocal</strain>
    </source>
</reference>
<dbReference type="AlphaFoldDB" id="A0A6J5VGQ8"/>
<dbReference type="InterPro" id="IPR029063">
    <property type="entry name" value="SAM-dependent_MTases_sf"/>
</dbReference>
<dbReference type="EMBL" id="CAEKDK010000007">
    <property type="protein sequence ID" value="CAB4286665.1"/>
    <property type="molecule type" value="Genomic_DNA"/>
</dbReference>
<name>A0A6J5VGQ8_PRUAR</name>
<gene>
    <name evidence="1" type="ORF">CURHAP_LOCUS44282</name>
</gene>
<accession>A0A6J5VGQ8</accession>
<evidence type="ECO:0008006" key="3">
    <source>
        <dbReference type="Google" id="ProtNLM"/>
    </source>
</evidence>
<organism evidence="1 2">
    <name type="scientific">Prunus armeniaca</name>
    <name type="common">Apricot</name>
    <name type="synonym">Armeniaca vulgaris</name>
    <dbReference type="NCBI Taxonomy" id="36596"/>
    <lineage>
        <taxon>Eukaryota</taxon>
        <taxon>Viridiplantae</taxon>
        <taxon>Streptophyta</taxon>
        <taxon>Embryophyta</taxon>
        <taxon>Tracheophyta</taxon>
        <taxon>Spermatophyta</taxon>
        <taxon>Magnoliopsida</taxon>
        <taxon>eudicotyledons</taxon>
        <taxon>Gunneridae</taxon>
        <taxon>Pentapetalae</taxon>
        <taxon>rosids</taxon>
        <taxon>fabids</taxon>
        <taxon>Rosales</taxon>
        <taxon>Rosaceae</taxon>
        <taxon>Amygdaloideae</taxon>
        <taxon>Amygdaleae</taxon>
        <taxon>Prunus</taxon>
    </lineage>
</organism>
<sequence>MADLFIKQSKQYAKARPDYPKRSLITLPPRPIATTSHGTSAPVTARLPVPSWDLQECHSHRYKPKQLELAIKLPNIRYEHTPAVLSIAEIEQKLAPKSSIDLVIVAQALHWFDLPTFYQGVNWVLKKPNGVIAAWCYTVPRVNNVVDTVFDRFYTVDVDPYWDPQRKLVDNKYRSIDFPFAPVDGEDNTGPFEFMTERLMDLDGFFTYIRSWSAYQTAKEKGVELLSDDVIAAFREAWNDGGDGNKAVKFPVNLRIGRVGN</sequence>
<dbReference type="Proteomes" id="UP000507222">
    <property type="component" value="Unassembled WGS sequence"/>
</dbReference>
<dbReference type="PANTHER" id="PTHR45180">
    <property type="entry name" value="OS01G0307686 PROTEIN"/>
    <property type="match status" value="1"/>
</dbReference>
<dbReference type="PANTHER" id="PTHR45180:SF1">
    <property type="entry name" value="OS01G0307686 PROTEIN"/>
    <property type="match status" value="1"/>
</dbReference>
<evidence type="ECO:0000313" key="1">
    <source>
        <dbReference type="EMBL" id="CAB4286665.1"/>
    </source>
</evidence>
<dbReference type="SUPFAM" id="SSF53335">
    <property type="entry name" value="S-adenosyl-L-methionine-dependent methyltransferases"/>
    <property type="match status" value="1"/>
</dbReference>